<keyword evidence="3" id="KW-1185">Reference proteome</keyword>
<dbReference type="AlphaFoldDB" id="A0A3N4HFX2"/>
<sequence>MFIQDKAVADITSSGDDFGPNGGFEAILSAPTLDRDGDVFATNEWKTPLPDKITVDVDHEMSVSGTIGSAKPYIADDGTLRIRASFASTAKAQEVRTLVQEGHIDSVSVACMTDKTLKKAGEPCRELLNAGVVAVPSNREAKILASKAKDGGTVKAGARNSKSDQQWIQAAHDATIMAGADCVEEISDDGGEADGANKSAARDNEPAFVIGAKAVKGSLEDLQSTIGEALDAAYANSGASFSYLVATFLSGDGGTIVYRLYPANDGPSQTLSRAFTLAEDGSVTLSTEVEAVELVTTTTIAEKAAGPERKPEPTITLEQFEQLLAKATGQMAGPPQHEAKSPVDAPADPPAPEGAAGDAAAKAADGAESDVAEELPTHLLDMVNAAKSRLE</sequence>
<proteinExistence type="predicted"/>
<dbReference type="EMBL" id="RKMH01000002">
    <property type="protein sequence ID" value="RPA65804.1"/>
    <property type="molecule type" value="Genomic_DNA"/>
</dbReference>
<dbReference type="Proteomes" id="UP000267536">
    <property type="component" value="Unassembled WGS sequence"/>
</dbReference>
<comment type="caution">
    <text evidence="2">The sequence shown here is derived from an EMBL/GenBank/DDBJ whole genome shotgun (WGS) entry which is preliminary data.</text>
</comment>
<protein>
    <submittedName>
        <fullName evidence="2">Uncharacterized protein</fullName>
    </submittedName>
</protein>
<name>A0A3N4HFX2_9ACTN</name>
<gene>
    <name evidence="2" type="ORF">EF294_03445</name>
</gene>
<dbReference type="OrthoDB" id="4419617at2"/>
<evidence type="ECO:0000313" key="2">
    <source>
        <dbReference type="EMBL" id="RPA65804.1"/>
    </source>
</evidence>
<feature type="compositionally biased region" description="Low complexity" evidence="1">
    <location>
        <begin position="353"/>
        <end position="366"/>
    </location>
</feature>
<dbReference type="RefSeq" id="WP_123925624.1">
    <property type="nucleotide sequence ID" value="NZ_JBPSDP010000012.1"/>
</dbReference>
<accession>A0A3N4HFX2</accession>
<organism evidence="2 3">
    <name type="scientific">Gordonia oryzae</name>
    <dbReference type="NCBI Taxonomy" id="2487349"/>
    <lineage>
        <taxon>Bacteria</taxon>
        <taxon>Bacillati</taxon>
        <taxon>Actinomycetota</taxon>
        <taxon>Actinomycetes</taxon>
        <taxon>Mycobacteriales</taxon>
        <taxon>Gordoniaceae</taxon>
        <taxon>Gordonia</taxon>
    </lineage>
</organism>
<evidence type="ECO:0000256" key="1">
    <source>
        <dbReference type="SAM" id="MobiDB-lite"/>
    </source>
</evidence>
<feature type="region of interest" description="Disordered" evidence="1">
    <location>
        <begin position="329"/>
        <end position="375"/>
    </location>
</feature>
<evidence type="ECO:0000313" key="3">
    <source>
        <dbReference type="Proteomes" id="UP000267536"/>
    </source>
</evidence>
<reference evidence="2 3" key="1">
    <citation type="submission" date="2018-11" db="EMBL/GenBank/DDBJ databases">
        <title>Draft genome sequence of Gordonia sp. RS15-1S isolated from rice stems.</title>
        <authorList>
            <person name="Muangham S."/>
        </authorList>
    </citation>
    <scope>NUCLEOTIDE SEQUENCE [LARGE SCALE GENOMIC DNA]</scope>
    <source>
        <strain evidence="2 3">RS15-1S</strain>
    </source>
</reference>